<feature type="compositionally biased region" description="Polar residues" evidence="1">
    <location>
        <begin position="58"/>
        <end position="72"/>
    </location>
</feature>
<feature type="region of interest" description="Disordered" evidence="1">
    <location>
        <begin position="19"/>
        <end position="78"/>
    </location>
</feature>
<name>A0A6V7GVD4_9HYME</name>
<proteinExistence type="predicted"/>
<evidence type="ECO:0000313" key="2">
    <source>
        <dbReference type="EMBL" id="CAD1468097.1"/>
    </source>
</evidence>
<protein>
    <submittedName>
        <fullName evidence="2">Uncharacterized protein</fullName>
    </submittedName>
</protein>
<reference evidence="2" key="1">
    <citation type="submission" date="2020-07" db="EMBL/GenBank/DDBJ databases">
        <authorList>
            <person name="Nazaruddin N."/>
        </authorList>
    </citation>
    <scope>NUCLEOTIDE SEQUENCE</scope>
</reference>
<feature type="compositionally biased region" description="Basic and acidic residues" evidence="1">
    <location>
        <begin position="31"/>
        <end position="47"/>
    </location>
</feature>
<sequence>MPIYTEFLDFLEKRENCGVEITQRSPTKQSHPTERDKKREFATDDITRCYTCPKKQQKPVSQNQSKSENTTKWPMGKQKKIFVANTIMSELASRSSSESNNEDVISPLADTTQSPRSQEPPSKQ</sequence>
<keyword evidence="3" id="KW-1185">Reference proteome</keyword>
<dbReference type="EMBL" id="CAJDYZ010000067">
    <property type="protein sequence ID" value="CAD1468097.1"/>
    <property type="molecule type" value="Genomic_DNA"/>
</dbReference>
<dbReference type="AlphaFoldDB" id="A0A6V7GVD4"/>
<organism evidence="2 3">
    <name type="scientific">Heterotrigona itama</name>
    <dbReference type="NCBI Taxonomy" id="395501"/>
    <lineage>
        <taxon>Eukaryota</taxon>
        <taxon>Metazoa</taxon>
        <taxon>Ecdysozoa</taxon>
        <taxon>Arthropoda</taxon>
        <taxon>Hexapoda</taxon>
        <taxon>Insecta</taxon>
        <taxon>Pterygota</taxon>
        <taxon>Neoptera</taxon>
        <taxon>Endopterygota</taxon>
        <taxon>Hymenoptera</taxon>
        <taxon>Apocrita</taxon>
        <taxon>Aculeata</taxon>
        <taxon>Apoidea</taxon>
        <taxon>Anthophila</taxon>
        <taxon>Apidae</taxon>
        <taxon>Heterotrigona</taxon>
    </lineage>
</organism>
<accession>A0A6V7GVD4</accession>
<dbReference type="Proteomes" id="UP000752696">
    <property type="component" value="Unassembled WGS sequence"/>
</dbReference>
<feature type="compositionally biased region" description="Polar residues" evidence="1">
    <location>
        <begin position="109"/>
        <end position="124"/>
    </location>
</feature>
<feature type="region of interest" description="Disordered" evidence="1">
    <location>
        <begin position="92"/>
        <end position="124"/>
    </location>
</feature>
<gene>
    <name evidence="2" type="ORF">MHI_LOCUS5219</name>
</gene>
<comment type="caution">
    <text evidence="2">The sequence shown here is derived from an EMBL/GenBank/DDBJ whole genome shotgun (WGS) entry which is preliminary data.</text>
</comment>
<evidence type="ECO:0000256" key="1">
    <source>
        <dbReference type="SAM" id="MobiDB-lite"/>
    </source>
</evidence>
<evidence type="ECO:0000313" key="3">
    <source>
        <dbReference type="Proteomes" id="UP000752696"/>
    </source>
</evidence>